<gene>
    <name evidence="1" type="ORF">OG2516_02983</name>
</gene>
<dbReference type="STRING" id="314256.OG2516_02983"/>
<keyword evidence="1" id="KW-0560">Oxidoreductase</keyword>
<accession>Q2C9Q5</accession>
<dbReference type="Proteomes" id="UP000003635">
    <property type="component" value="Unassembled WGS sequence"/>
</dbReference>
<keyword evidence="2" id="KW-1185">Reference proteome</keyword>
<dbReference type="EC" id="1.2.1.12" evidence="1"/>
<dbReference type="GO" id="GO:0004365">
    <property type="term" value="F:glyceraldehyde-3-phosphate dehydrogenase (NAD+) (phosphorylating) activity"/>
    <property type="evidence" value="ECO:0007669"/>
    <property type="project" value="UniProtKB-EC"/>
</dbReference>
<reference evidence="1 2" key="1">
    <citation type="journal article" date="2010" name="J. Bacteriol.">
        <title>Genome sequences of Oceanicola granulosus HTCC2516(T) and Oceanicola batsensis HTCC2597(TDelta).</title>
        <authorList>
            <person name="Thrash J.C."/>
            <person name="Cho J.C."/>
            <person name="Vergin K.L."/>
            <person name="Giovannoni S.J."/>
        </authorList>
    </citation>
    <scope>NUCLEOTIDE SEQUENCE [LARGE SCALE GENOMIC DNA]</scope>
    <source>
        <strain evidence="2">ATCC BAA-861 / DSM 15982 / KCTC 12143 / HTCC2516</strain>
    </source>
</reference>
<name>Q2C9Q5_OCEGH</name>
<evidence type="ECO:0000313" key="1">
    <source>
        <dbReference type="EMBL" id="EAR49406.1"/>
    </source>
</evidence>
<evidence type="ECO:0000313" key="2">
    <source>
        <dbReference type="Proteomes" id="UP000003635"/>
    </source>
</evidence>
<organism evidence="1 2">
    <name type="scientific">Oceanicola granulosus (strain ATCC BAA-861 / DSM 15982 / KCTC 12143 / HTCC2516)</name>
    <dbReference type="NCBI Taxonomy" id="314256"/>
    <lineage>
        <taxon>Bacteria</taxon>
        <taxon>Pseudomonadati</taxon>
        <taxon>Pseudomonadota</taxon>
        <taxon>Alphaproteobacteria</taxon>
        <taxon>Rhodobacterales</taxon>
        <taxon>Roseobacteraceae</taxon>
        <taxon>Oceanicola</taxon>
    </lineage>
</organism>
<comment type="caution">
    <text evidence="1">The sequence shown here is derived from an EMBL/GenBank/DDBJ whole genome shotgun (WGS) entry which is preliminary data.</text>
</comment>
<dbReference type="AlphaFoldDB" id="Q2C9Q5"/>
<sequence length="53" mass="6200">MPRLPDMLRSPSLWIALLIAAALAADWHYHGWANSLYIARKGMELIEYLAFWR</sequence>
<dbReference type="HOGENOM" id="CLU_205353_0_0_5"/>
<proteinExistence type="predicted"/>
<protein>
    <submittedName>
        <fullName evidence="1">Glyceraldehyde-3-phosphate dehydrogenase</fullName>
        <ecNumber evidence="1">1.2.1.12</ecNumber>
    </submittedName>
</protein>
<dbReference type="EMBL" id="AAOT01000075">
    <property type="protein sequence ID" value="EAR49406.1"/>
    <property type="molecule type" value="Genomic_DNA"/>
</dbReference>